<protein>
    <submittedName>
        <fullName evidence="1">(salmon louse) hypothetical protein</fullName>
    </submittedName>
</protein>
<evidence type="ECO:0000313" key="1">
    <source>
        <dbReference type="EMBL" id="CAF2870137.1"/>
    </source>
</evidence>
<accession>A0A7R8CMX4</accession>
<sequence length="169" mass="19317">MYDVLQFRSNETQVFLGKPNVRRKNTYSYHTHSNGHAGAHVQIDKHFLVQTGGTTTQALIRNGIKGSELIYKFQAGFQELAGHSDHAFSIVYNINHNISIDQCRNTPRFEGFSPAQRLFRRRQRTKVHTLPTADVSTVPIHEACAEEIMEKQKQLANKRFKFFETLGVG</sequence>
<evidence type="ECO:0000313" key="2">
    <source>
        <dbReference type="Proteomes" id="UP000675881"/>
    </source>
</evidence>
<reference evidence="1" key="1">
    <citation type="submission" date="2021-02" db="EMBL/GenBank/DDBJ databases">
        <authorList>
            <person name="Bekaert M."/>
        </authorList>
    </citation>
    <scope>NUCLEOTIDE SEQUENCE</scope>
    <source>
        <strain evidence="1">IoA-00</strain>
    </source>
</reference>
<keyword evidence="2" id="KW-1185">Reference proteome</keyword>
<dbReference type="AlphaFoldDB" id="A0A7R8CMX4"/>
<gene>
    <name evidence="1" type="ORF">LSAA_6668</name>
</gene>
<dbReference type="EMBL" id="HG994581">
    <property type="protein sequence ID" value="CAF2870137.1"/>
    <property type="molecule type" value="Genomic_DNA"/>
</dbReference>
<organism evidence="1 2">
    <name type="scientific">Lepeophtheirus salmonis</name>
    <name type="common">Salmon louse</name>
    <name type="synonym">Caligus salmonis</name>
    <dbReference type="NCBI Taxonomy" id="72036"/>
    <lineage>
        <taxon>Eukaryota</taxon>
        <taxon>Metazoa</taxon>
        <taxon>Ecdysozoa</taxon>
        <taxon>Arthropoda</taxon>
        <taxon>Crustacea</taxon>
        <taxon>Multicrustacea</taxon>
        <taxon>Hexanauplia</taxon>
        <taxon>Copepoda</taxon>
        <taxon>Siphonostomatoida</taxon>
        <taxon>Caligidae</taxon>
        <taxon>Lepeophtheirus</taxon>
    </lineage>
</organism>
<dbReference type="Proteomes" id="UP000675881">
    <property type="component" value="Chromosome 2"/>
</dbReference>
<proteinExistence type="predicted"/>
<name>A0A7R8CMX4_LEPSM</name>